<dbReference type="PROSITE" id="PS50222">
    <property type="entry name" value="EF_HAND_2"/>
    <property type="match status" value="1"/>
</dbReference>
<evidence type="ECO:0000313" key="4">
    <source>
        <dbReference type="Proteomes" id="UP000660262"/>
    </source>
</evidence>
<reference evidence="3" key="1">
    <citation type="submission" date="2020-10" db="EMBL/GenBank/DDBJ databases">
        <title>Unveiling of a novel bifunctional photoreceptor, Dualchrome1, isolated from a cosmopolitan green alga.</title>
        <authorList>
            <person name="Suzuki S."/>
            <person name="Kawachi M."/>
        </authorList>
    </citation>
    <scope>NUCLEOTIDE SEQUENCE</scope>
    <source>
        <strain evidence="3">NIES 2893</strain>
    </source>
</reference>
<keyword evidence="4" id="KW-1185">Reference proteome</keyword>
<evidence type="ECO:0000256" key="1">
    <source>
        <dbReference type="SAM" id="MobiDB-lite"/>
    </source>
</evidence>
<dbReference type="GO" id="GO:0005509">
    <property type="term" value="F:calcium ion binding"/>
    <property type="evidence" value="ECO:0007669"/>
    <property type="project" value="InterPro"/>
</dbReference>
<dbReference type="AlphaFoldDB" id="A0A830HAN7"/>
<feature type="domain" description="EF-hand" evidence="2">
    <location>
        <begin position="424"/>
        <end position="459"/>
    </location>
</feature>
<feature type="region of interest" description="Disordered" evidence="1">
    <location>
        <begin position="1"/>
        <end position="36"/>
    </location>
</feature>
<evidence type="ECO:0000259" key="2">
    <source>
        <dbReference type="PROSITE" id="PS50222"/>
    </source>
</evidence>
<proteinExistence type="predicted"/>
<gene>
    <name evidence="3" type="ORF">PPROV_000174500</name>
</gene>
<dbReference type="EMBL" id="BNJQ01000004">
    <property type="protein sequence ID" value="GHP02990.1"/>
    <property type="molecule type" value="Genomic_DNA"/>
</dbReference>
<organism evidence="3 4">
    <name type="scientific">Pycnococcus provasolii</name>
    <dbReference type="NCBI Taxonomy" id="41880"/>
    <lineage>
        <taxon>Eukaryota</taxon>
        <taxon>Viridiplantae</taxon>
        <taxon>Chlorophyta</taxon>
        <taxon>Pseudoscourfieldiophyceae</taxon>
        <taxon>Pseudoscourfieldiales</taxon>
        <taxon>Pycnococcaceae</taxon>
        <taxon>Pycnococcus</taxon>
    </lineage>
</organism>
<feature type="region of interest" description="Disordered" evidence="1">
    <location>
        <begin position="191"/>
        <end position="218"/>
    </location>
</feature>
<protein>
    <recommendedName>
        <fullName evidence="2">EF-hand domain-containing protein</fullName>
    </recommendedName>
</protein>
<dbReference type="Proteomes" id="UP000660262">
    <property type="component" value="Unassembled WGS sequence"/>
</dbReference>
<dbReference type="InterPro" id="IPR011992">
    <property type="entry name" value="EF-hand-dom_pair"/>
</dbReference>
<sequence length="526" mass="58528">MDQREWFYSESRNQVLGQPNSPPWSTSPSNCSSAAFTMPPPAQQWAAHTSERHPVAQRLQRAALQAELEARAKGELHPVALELRRASALAEALDAVSRGEDVSAFIELTSHADLLVPCWLAWRRRAASRRHLHEAHVPAVLTAWRIWARTKRAARPEATEQSLSEALALRHRARRLLLTWRKETKLLQRENAAKGLNDAHRRRQRRDKHGVGDEDDELAVSIRKDAESKLAQREAQQRMERQLAASAQHQAEYEAASLIQAHVRRKLQGKKFELMRVNPFERVRRVTKTLLHGNDAFQKLRAATVAVMGQTRMAEERSRRLEVANMEALTHLQEARARLVHVEAMHVGAGRTFARQVGKMYVHDSWFGECRGDALARPPLAQLDASDNDGGRGRLASRAADVAALSEQKSAMHSSAGDGAAFHVSFHAARRMFEKADSDGDGAASFDELLDSVVEAEVNVQASVLLAQFDRRAYGRGVITLEDFAAICTELSLTCGGVDDGGVIMDVKVPKRKGKGKLSKAASRRK</sequence>
<dbReference type="SUPFAM" id="SSF47473">
    <property type="entry name" value="EF-hand"/>
    <property type="match status" value="1"/>
</dbReference>
<feature type="compositionally biased region" description="Low complexity" evidence="1">
    <location>
        <begin position="23"/>
        <end position="33"/>
    </location>
</feature>
<dbReference type="InterPro" id="IPR002048">
    <property type="entry name" value="EF_hand_dom"/>
</dbReference>
<dbReference type="Gene3D" id="1.10.238.10">
    <property type="entry name" value="EF-hand"/>
    <property type="match status" value="1"/>
</dbReference>
<name>A0A830HAN7_9CHLO</name>
<evidence type="ECO:0000313" key="3">
    <source>
        <dbReference type="EMBL" id="GHP02990.1"/>
    </source>
</evidence>
<comment type="caution">
    <text evidence="3">The sequence shown here is derived from an EMBL/GenBank/DDBJ whole genome shotgun (WGS) entry which is preliminary data.</text>
</comment>
<accession>A0A830HAN7</accession>